<accession>A0A0E9WHY6</accession>
<dbReference type="EMBL" id="GBXM01019377">
    <property type="protein sequence ID" value="JAH89200.1"/>
    <property type="molecule type" value="Transcribed_RNA"/>
</dbReference>
<dbReference type="AlphaFoldDB" id="A0A0E9WHY6"/>
<protein>
    <submittedName>
        <fullName evidence="1">Uncharacterized protein</fullName>
    </submittedName>
</protein>
<organism evidence="1">
    <name type="scientific">Anguilla anguilla</name>
    <name type="common">European freshwater eel</name>
    <name type="synonym">Muraena anguilla</name>
    <dbReference type="NCBI Taxonomy" id="7936"/>
    <lineage>
        <taxon>Eukaryota</taxon>
        <taxon>Metazoa</taxon>
        <taxon>Chordata</taxon>
        <taxon>Craniata</taxon>
        <taxon>Vertebrata</taxon>
        <taxon>Euteleostomi</taxon>
        <taxon>Actinopterygii</taxon>
        <taxon>Neopterygii</taxon>
        <taxon>Teleostei</taxon>
        <taxon>Anguilliformes</taxon>
        <taxon>Anguillidae</taxon>
        <taxon>Anguilla</taxon>
    </lineage>
</organism>
<name>A0A0E9WHY6_ANGAN</name>
<proteinExistence type="predicted"/>
<sequence>MTGKYACSPNMVLSLHLFKKSAVNSKSTSQKKSRELWEKWEEPMCRASPPRKGAFYRLDCNICPRILPVVLCHQLSVSDCLCPPTLAFGLILSTKQQDQQLHSLLGGKAYLLKVGHKADEDLIPSREWNQDVDPRQTGSQV</sequence>
<reference evidence="1" key="2">
    <citation type="journal article" date="2015" name="Fish Shellfish Immunol.">
        <title>Early steps in the European eel (Anguilla anguilla)-Vibrio vulnificus interaction in the gills: Role of the RtxA13 toxin.</title>
        <authorList>
            <person name="Callol A."/>
            <person name="Pajuelo D."/>
            <person name="Ebbesson L."/>
            <person name="Teles M."/>
            <person name="MacKenzie S."/>
            <person name="Amaro C."/>
        </authorList>
    </citation>
    <scope>NUCLEOTIDE SEQUENCE</scope>
</reference>
<reference evidence="1" key="1">
    <citation type="submission" date="2014-11" db="EMBL/GenBank/DDBJ databases">
        <authorList>
            <person name="Amaro Gonzalez C."/>
        </authorList>
    </citation>
    <scope>NUCLEOTIDE SEQUENCE</scope>
</reference>
<evidence type="ECO:0000313" key="1">
    <source>
        <dbReference type="EMBL" id="JAH89200.1"/>
    </source>
</evidence>